<keyword evidence="7" id="KW-0378">Hydrolase</keyword>
<dbReference type="EC" id="3.1.26.4" evidence="3"/>
<dbReference type="InterPro" id="IPR002156">
    <property type="entry name" value="RNaseH_domain"/>
</dbReference>
<dbReference type="Pfam" id="PF00075">
    <property type="entry name" value="RNase_H"/>
    <property type="match status" value="1"/>
</dbReference>
<evidence type="ECO:0000256" key="2">
    <source>
        <dbReference type="ARBA" id="ARBA00005300"/>
    </source>
</evidence>
<dbReference type="InterPro" id="IPR012337">
    <property type="entry name" value="RNaseH-like_sf"/>
</dbReference>
<feature type="domain" description="RNase H type-1" evidence="9">
    <location>
        <begin position="1"/>
        <end position="124"/>
    </location>
</feature>
<evidence type="ECO:0000256" key="8">
    <source>
        <dbReference type="SAM" id="MobiDB-lite"/>
    </source>
</evidence>
<dbReference type="EMBL" id="HBJA01058441">
    <property type="protein sequence ID" value="CAE0809551.1"/>
    <property type="molecule type" value="Transcribed_RNA"/>
</dbReference>
<protein>
    <recommendedName>
        <fullName evidence="3">ribonuclease H</fullName>
        <ecNumber evidence="3">3.1.26.4</ecNumber>
    </recommendedName>
</protein>
<dbReference type="AlphaFoldDB" id="A0A7S4CXH6"/>
<dbReference type="PANTHER" id="PTHR10642:SF26">
    <property type="entry name" value="RIBONUCLEASE H1"/>
    <property type="match status" value="1"/>
</dbReference>
<evidence type="ECO:0000259" key="9">
    <source>
        <dbReference type="PROSITE" id="PS50879"/>
    </source>
</evidence>
<dbReference type="GO" id="GO:0046872">
    <property type="term" value="F:metal ion binding"/>
    <property type="evidence" value="ECO:0007669"/>
    <property type="project" value="UniProtKB-KW"/>
</dbReference>
<comment type="catalytic activity">
    <reaction evidence="1">
        <text>Endonucleolytic cleavage to 5'-phosphomonoester.</text>
        <dbReference type="EC" id="3.1.26.4"/>
    </reaction>
</comment>
<evidence type="ECO:0000313" key="10">
    <source>
        <dbReference type="EMBL" id="CAE0809551.1"/>
    </source>
</evidence>
<name>A0A7S4CXH6_9EUGL</name>
<dbReference type="InterPro" id="IPR050092">
    <property type="entry name" value="RNase_H"/>
</dbReference>
<sequence length="161" mass="18034">MQAGYGVFCGDRSDCNFAAHVPVTDRQSVSRGVLHALLQHKPGERLVVVLDSLYVYMGIVDWSPKWRCHGWRTPSGEVGHRDLWEQILWEQERAGAGLQVRWVPSHLGVEGNIGADRLAEQGRRAHPNNSRSLPKRPRRTVGTPVSKSRFAVSHCHREVGG</sequence>
<feature type="region of interest" description="Disordered" evidence="8">
    <location>
        <begin position="119"/>
        <end position="147"/>
    </location>
</feature>
<dbReference type="PROSITE" id="PS50879">
    <property type="entry name" value="RNASE_H_1"/>
    <property type="match status" value="1"/>
</dbReference>
<evidence type="ECO:0000256" key="4">
    <source>
        <dbReference type="ARBA" id="ARBA00022722"/>
    </source>
</evidence>
<keyword evidence="6" id="KW-0255">Endonuclease</keyword>
<organism evidence="10">
    <name type="scientific">Eutreptiella gymnastica</name>
    <dbReference type="NCBI Taxonomy" id="73025"/>
    <lineage>
        <taxon>Eukaryota</taxon>
        <taxon>Discoba</taxon>
        <taxon>Euglenozoa</taxon>
        <taxon>Euglenida</taxon>
        <taxon>Spirocuta</taxon>
        <taxon>Euglenophyceae</taxon>
        <taxon>Eutreptiales</taxon>
        <taxon>Eutreptiaceae</taxon>
        <taxon>Eutreptiella</taxon>
    </lineage>
</organism>
<proteinExistence type="inferred from homology"/>
<keyword evidence="5" id="KW-0479">Metal-binding</keyword>
<dbReference type="SUPFAM" id="SSF53098">
    <property type="entry name" value="Ribonuclease H-like"/>
    <property type="match status" value="1"/>
</dbReference>
<comment type="similarity">
    <text evidence="2">Belongs to the RNase H family.</text>
</comment>
<dbReference type="PANTHER" id="PTHR10642">
    <property type="entry name" value="RIBONUCLEASE H1"/>
    <property type="match status" value="1"/>
</dbReference>
<dbReference type="GO" id="GO:0003676">
    <property type="term" value="F:nucleic acid binding"/>
    <property type="evidence" value="ECO:0007669"/>
    <property type="project" value="InterPro"/>
</dbReference>
<evidence type="ECO:0000256" key="1">
    <source>
        <dbReference type="ARBA" id="ARBA00000077"/>
    </source>
</evidence>
<keyword evidence="4" id="KW-0540">Nuclease</keyword>
<dbReference type="Gene3D" id="3.30.420.10">
    <property type="entry name" value="Ribonuclease H-like superfamily/Ribonuclease H"/>
    <property type="match status" value="1"/>
</dbReference>
<evidence type="ECO:0000256" key="7">
    <source>
        <dbReference type="ARBA" id="ARBA00022801"/>
    </source>
</evidence>
<dbReference type="GO" id="GO:0004523">
    <property type="term" value="F:RNA-DNA hybrid ribonuclease activity"/>
    <property type="evidence" value="ECO:0007669"/>
    <property type="project" value="UniProtKB-EC"/>
</dbReference>
<evidence type="ECO:0000256" key="6">
    <source>
        <dbReference type="ARBA" id="ARBA00022759"/>
    </source>
</evidence>
<accession>A0A7S4CXH6</accession>
<gene>
    <name evidence="10" type="ORF">EGYM00163_LOCUS20683</name>
</gene>
<dbReference type="InterPro" id="IPR036397">
    <property type="entry name" value="RNaseH_sf"/>
</dbReference>
<evidence type="ECO:0000256" key="5">
    <source>
        <dbReference type="ARBA" id="ARBA00022723"/>
    </source>
</evidence>
<dbReference type="GO" id="GO:0043137">
    <property type="term" value="P:DNA replication, removal of RNA primer"/>
    <property type="evidence" value="ECO:0007669"/>
    <property type="project" value="TreeGrafter"/>
</dbReference>
<reference evidence="10" key="1">
    <citation type="submission" date="2021-01" db="EMBL/GenBank/DDBJ databases">
        <authorList>
            <person name="Corre E."/>
            <person name="Pelletier E."/>
            <person name="Niang G."/>
            <person name="Scheremetjew M."/>
            <person name="Finn R."/>
            <person name="Kale V."/>
            <person name="Holt S."/>
            <person name="Cochrane G."/>
            <person name="Meng A."/>
            <person name="Brown T."/>
            <person name="Cohen L."/>
        </authorList>
    </citation>
    <scope>NUCLEOTIDE SEQUENCE</scope>
    <source>
        <strain evidence="10">CCMP1594</strain>
    </source>
</reference>
<evidence type="ECO:0000256" key="3">
    <source>
        <dbReference type="ARBA" id="ARBA00012180"/>
    </source>
</evidence>